<accession>A0A0K0XV02</accession>
<name>A0A0K0XV02_9GAMM</name>
<dbReference type="PATRIC" id="fig|1579979.3.peg.1193"/>
<dbReference type="KEGG" id="wma:WM2015_1165"/>
<organism evidence="3 4">
    <name type="scientific">Wenzhouxiangella marina</name>
    <dbReference type="NCBI Taxonomy" id="1579979"/>
    <lineage>
        <taxon>Bacteria</taxon>
        <taxon>Pseudomonadati</taxon>
        <taxon>Pseudomonadota</taxon>
        <taxon>Gammaproteobacteria</taxon>
        <taxon>Chromatiales</taxon>
        <taxon>Wenzhouxiangellaceae</taxon>
        <taxon>Wenzhouxiangella</taxon>
    </lineage>
</organism>
<dbReference type="PANTHER" id="PTHR43072:SF23">
    <property type="entry name" value="UPF0039 PROTEIN C11D3.02C"/>
    <property type="match status" value="1"/>
</dbReference>
<evidence type="ECO:0000256" key="2">
    <source>
        <dbReference type="ARBA" id="ARBA00023315"/>
    </source>
</evidence>
<proteinExistence type="predicted"/>
<keyword evidence="4" id="KW-1185">Reference proteome</keyword>
<dbReference type="SUPFAM" id="SSF55729">
    <property type="entry name" value="Acyl-CoA N-acyltransferases (Nat)"/>
    <property type="match status" value="1"/>
</dbReference>
<evidence type="ECO:0000313" key="4">
    <source>
        <dbReference type="Proteomes" id="UP000066624"/>
    </source>
</evidence>
<keyword evidence="2" id="KW-0012">Acyltransferase</keyword>
<dbReference type="AlphaFoldDB" id="A0A0K0XV02"/>
<dbReference type="InterPro" id="IPR000182">
    <property type="entry name" value="GNAT_dom"/>
</dbReference>
<keyword evidence="1 3" id="KW-0808">Transferase</keyword>
<dbReference type="PROSITE" id="PS51186">
    <property type="entry name" value="GNAT"/>
    <property type="match status" value="1"/>
</dbReference>
<reference evidence="3 4" key="1">
    <citation type="submission" date="2015-07" db="EMBL/GenBank/DDBJ databases">
        <authorList>
            <person name="Noorani M."/>
        </authorList>
    </citation>
    <scope>NUCLEOTIDE SEQUENCE [LARGE SCALE GENOMIC DNA]</scope>
    <source>
        <strain evidence="3 4">KCTC 42284</strain>
    </source>
</reference>
<dbReference type="InterPro" id="IPR016181">
    <property type="entry name" value="Acyl_CoA_acyltransferase"/>
</dbReference>
<dbReference type="EMBL" id="CP012154">
    <property type="protein sequence ID" value="AKS41539.1"/>
    <property type="molecule type" value="Genomic_DNA"/>
</dbReference>
<dbReference type="Proteomes" id="UP000066624">
    <property type="component" value="Chromosome"/>
</dbReference>
<dbReference type="RefSeq" id="WP_211260968.1">
    <property type="nucleotide sequence ID" value="NZ_CP012154.1"/>
</dbReference>
<sequence>MTAAESPIIRAAEPEDSSAIATLYNRYVLESTATFELSPVDAATIAERMAGSPPGLRWLVVESTSKRIAGYASVAPWKPRGAYARTVETSVYLDTEHQGRGFGKAVYGQLLDNIWSQGYHAALAGIALPNAASIGLHERLGFRPAGVLREVGFKFGRWIDIGYWQALEPGLGSSG</sequence>
<dbReference type="GO" id="GO:0016747">
    <property type="term" value="F:acyltransferase activity, transferring groups other than amino-acyl groups"/>
    <property type="evidence" value="ECO:0007669"/>
    <property type="project" value="InterPro"/>
</dbReference>
<protein>
    <submittedName>
        <fullName evidence="3">Phosphinothricin acetyltransferase</fullName>
    </submittedName>
</protein>
<evidence type="ECO:0000256" key="1">
    <source>
        <dbReference type="ARBA" id="ARBA00022679"/>
    </source>
</evidence>
<gene>
    <name evidence="3" type="ORF">WM2015_1165</name>
</gene>
<evidence type="ECO:0000313" key="3">
    <source>
        <dbReference type="EMBL" id="AKS41539.1"/>
    </source>
</evidence>
<dbReference type="Gene3D" id="3.40.630.30">
    <property type="match status" value="1"/>
</dbReference>
<dbReference type="PANTHER" id="PTHR43072">
    <property type="entry name" value="N-ACETYLTRANSFERASE"/>
    <property type="match status" value="1"/>
</dbReference>
<dbReference type="Pfam" id="PF13420">
    <property type="entry name" value="Acetyltransf_4"/>
    <property type="match status" value="1"/>
</dbReference>